<accession>A0A4V2NHB0</accession>
<dbReference type="PANTHER" id="PTHR40261">
    <property type="match status" value="1"/>
</dbReference>
<dbReference type="EMBL" id="MWML01000044">
    <property type="protein sequence ID" value="TCG08108.1"/>
    <property type="molecule type" value="Genomic_DNA"/>
</dbReference>
<keyword evidence="7" id="KW-1185">Reference proteome</keyword>
<comment type="caution">
    <text evidence="6">The sequence shown here is derived from an EMBL/GenBank/DDBJ whole genome shotgun (WGS) entry which is preliminary data.</text>
</comment>
<organism evidence="6 7">
    <name type="scientific">Paraburkholderia steynii</name>
    <dbReference type="NCBI Taxonomy" id="1245441"/>
    <lineage>
        <taxon>Bacteria</taxon>
        <taxon>Pseudomonadati</taxon>
        <taxon>Pseudomonadota</taxon>
        <taxon>Betaproteobacteria</taxon>
        <taxon>Burkholderiales</taxon>
        <taxon>Burkholderiaceae</taxon>
        <taxon>Paraburkholderia</taxon>
    </lineage>
</organism>
<evidence type="ECO:0000313" key="6">
    <source>
        <dbReference type="EMBL" id="TCG08108.1"/>
    </source>
</evidence>
<dbReference type="GO" id="GO:0046872">
    <property type="term" value="F:metal ion binding"/>
    <property type="evidence" value="ECO:0007669"/>
    <property type="project" value="UniProtKB-KW"/>
</dbReference>
<dbReference type="GO" id="GO:0051537">
    <property type="term" value="F:2 iron, 2 sulfur cluster binding"/>
    <property type="evidence" value="ECO:0007669"/>
    <property type="project" value="UniProtKB-KW"/>
</dbReference>
<dbReference type="SUPFAM" id="SSF50022">
    <property type="entry name" value="ISP domain"/>
    <property type="match status" value="1"/>
</dbReference>
<name>A0A4V2NHB0_9BURK</name>
<evidence type="ECO:0000256" key="2">
    <source>
        <dbReference type="ARBA" id="ARBA00022723"/>
    </source>
</evidence>
<feature type="domain" description="Rieske" evidence="5">
    <location>
        <begin position="9"/>
        <end position="112"/>
    </location>
</feature>
<keyword evidence="1" id="KW-0001">2Fe-2S</keyword>
<dbReference type="Gene3D" id="2.102.10.10">
    <property type="entry name" value="Rieske [2Fe-2S] iron-sulphur domain"/>
    <property type="match status" value="1"/>
</dbReference>
<evidence type="ECO:0000313" key="7">
    <source>
        <dbReference type="Proteomes" id="UP000294200"/>
    </source>
</evidence>
<dbReference type="Proteomes" id="UP000294200">
    <property type="component" value="Unassembled WGS sequence"/>
</dbReference>
<gene>
    <name evidence="6" type="ORF">BZM27_14470</name>
</gene>
<evidence type="ECO:0000256" key="3">
    <source>
        <dbReference type="ARBA" id="ARBA00023004"/>
    </source>
</evidence>
<dbReference type="InterPro" id="IPR017941">
    <property type="entry name" value="Rieske_2Fe-2S"/>
</dbReference>
<dbReference type="PROSITE" id="PS51296">
    <property type="entry name" value="RIESKE"/>
    <property type="match status" value="1"/>
</dbReference>
<dbReference type="InterPro" id="IPR036922">
    <property type="entry name" value="Rieske_2Fe-2S_sf"/>
</dbReference>
<evidence type="ECO:0000256" key="4">
    <source>
        <dbReference type="ARBA" id="ARBA00023014"/>
    </source>
</evidence>
<sequence>MPHCRSALPRFVELEDPGSRGFDPAGLGRDTLLLDHRGGEVFAYLDACPHYGGTPMAWRKDAYLNGDGTRIVCHAHGAQFDIATGECLVGPCLGQRLTRLDAAVTEHGDVSVFCRRIQRRDGEKPRTKETWRACCAAQK</sequence>
<evidence type="ECO:0000256" key="1">
    <source>
        <dbReference type="ARBA" id="ARBA00022714"/>
    </source>
</evidence>
<protein>
    <submittedName>
        <fullName evidence="6">2Fe-2S ferredoxin</fullName>
    </submittedName>
</protein>
<evidence type="ECO:0000259" key="5">
    <source>
        <dbReference type="PROSITE" id="PS51296"/>
    </source>
</evidence>
<reference evidence="6 7" key="1">
    <citation type="submission" date="2017-02" db="EMBL/GenBank/DDBJ databases">
        <title>Paraburkholderia sophoroidis sp. nov. and Paraburkholderia steynii sp. nov. rhizobial symbionts of the fynbos legume Hypocalyptus sophoroides.</title>
        <authorList>
            <person name="Steenkamp E.T."/>
            <person name="Beukes C.W."/>
            <person name="Van Zyl E."/>
            <person name="Avontuur J."/>
            <person name="Chan W.Y."/>
            <person name="Hassen A."/>
            <person name="Palmer M."/>
            <person name="Mthombeni L."/>
            <person name="Phalane F."/>
            <person name="Sereme K."/>
            <person name="Venter S.N."/>
        </authorList>
    </citation>
    <scope>NUCLEOTIDE SEQUENCE [LARGE SCALE GENOMIC DNA]</scope>
    <source>
        <strain evidence="6 7">HC1.1ba</strain>
    </source>
</reference>
<keyword evidence="4" id="KW-0411">Iron-sulfur</keyword>
<dbReference type="PANTHER" id="PTHR40261:SF1">
    <property type="entry name" value="RIESKE DOMAIN-CONTAINING PROTEIN"/>
    <property type="match status" value="1"/>
</dbReference>
<dbReference type="Pfam" id="PF00355">
    <property type="entry name" value="Rieske"/>
    <property type="match status" value="1"/>
</dbReference>
<dbReference type="AlphaFoldDB" id="A0A4V2NHB0"/>
<keyword evidence="3" id="KW-0408">Iron</keyword>
<dbReference type="CDD" id="cd03467">
    <property type="entry name" value="Rieske"/>
    <property type="match status" value="1"/>
</dbReference>
<proteinExistence type="predicted"/>
<keyword evidence="2" id="KW-0479">Metal-binding</keyword>